<comment type="caution">
    <text evidence="1">The sequence shown here is derived from an EMBL/GenBank/DDBJ whole genome shotgun (WGS) entry which is preliminary data.</text>
</comment>
<dbReference type="AlphaFoldDB" id="A0AAW1JC27"/>
<accession>A0AAW1JC27</accession>
<evidence type="ECO:0000313" key="2">
    <source>
        <dbReference type="Proteomes" id="UP001458880"/>
    </source>
</evidence>
<keyword evidence="2" id="KW-1185">Reference proteome</keyword>
<proteinExistence type="predicted"/>
<dbReference type="EMBL" id="JASPKY010000435">
    <property type="protein sequence ID" value="KAK9700534.1"/>
    <property type="molecule type" value="Genomic_DNA"/>
</dbReference>
<name>A0AAW1JC27_POPJA</name>
<organism evidence="1 2">
    <name type="scientific">Popillia japonica</name>
    <name type="common">Japanese beetle</name>
    <dbReference type="NCBI Taxonomy" id="7064"/>
    <lineage>
        <taxon>Eukaryota</taxon>
        <taxon>Metazoa</taxon>
        <taxon>Ecdysozoa</taxon>
        <taxon>Arthropoda</taxon>
        <taxon>Hexapoda</taxon>
        <taxon>Insecta</taxon>
        <taxon>Pterygota</taxon>
        <taxon>Neoptera</taxon>
        <taxon>Endopterygota</taxon>
        <taxon>Coleoptera</taxon>
        <taxon>Polyphaga</taxon>
        <taxon>Scarabaeiformia</taxon>
        <taxon>Scarabaeidae</taxon>
        <taxon>Rutelinae</taxon>
        <taxon>Popillia</taxon>
    </lineage>
</organism>
<evidence type="ECO:0000313" key="1">
    <source>
        <dbReference type="EMBL" id="KAK9700534.1"/>
    </source>
</evidence>
<protein>
    <submittedName>
        <fullName evidence="1">Uncharacterized protein</fullName>
    </submittedName>
</protein>
<sequence>MTGERTCIRELKGKLTNLSCKMTAILFLRQSTLWPRCHQDNIKMETRSTETAEFLKFFDNDFDIVNGYGVFNTHGKVLKTGVDVMYIRANYIHTEFWYNAIKHEVGFNRFKPRFLTQDSIRTLFWAD</sequence>
<dbReference type="Proteomes" id="UP001458880">
    <property type="component" value="Unassembled WGS sequence"/>
</dbReference>
<gene>
    <name evidence="1" type="ORF">QE152_g31179</name>
</gene>
<reference evidence="1 2" key="1">
    <citation type="journal article" date="2024" name="BMC Genomics">
        <title>De novo assembly and annotation of Popillia japonica's genome with initial clues to its potential as an invasive pest.</title>
        <authorList>
            <person name="Cucini C."/>
            <person name="Boschi S."/>
            <person name="Funari R."/>
            <person name="Cardaioli E."/>
            <person name="Iannotti N."/>
            <person name="Marturano G."/>
            <person name="Paoli F."/>
            <person name="Bruttini M."/>
            <person name="Carapelli A."/>
            <person name="Frati F."/>
            <person name="Nardi F."/>
        </authorList>
    </citation>
    <scope>NUCLEOTIDE SEQUENCE [LARGE SCALE GENOMIC DNA]</scope>
    <source>
        <strain evidence="1">DMR45628</strain>
    </source>
</reference>